<dbReference type="Pfam" id="PF03462">
    <property type="entry name" value="PCRF"/>
    <property type="match status" value="1"/>
</dbReference>
<dbReference type="PANTHER" id="PTHR43804:SF7">
    <property type="entry name" value="LD18447P"/>
    <property type="match status" value="1"/>
</dbReference>
<evidence type="ECO:0000256" key="4">
    <source>
        <dbReference type="SAM" id="Coils"/>
    </source>
</evidence>
<name>E4WXH7_OIKDI</name>
<organism evidence="6">
    <name type="scientific">Oikopleura dioica</name>
    <name type="common">Tunicate</name>
    <dbReference type="NCBI Taxonomy" id="34765"/>
    <lineage>
        <taxon>Eukaryota</taxon>
        <taxon>Metazoa</taxon>
        <taxon>Chordata</taxon>
        <taxon>Tunicata</taxon>
        <taxon>Appendicularia</taxon>
        <taxon>Copelata</taxon>
        <taxon>Oikopleuridae</taxon>
        <taxon>Oikopleura</taxon>
    </lineage>
</organism>
<feature type="coiled-coil region" evidence="4">
    <location>
        <begin position="71"/>
        <end position="113"/>
    </location>
</feature>
<dbReference type="InParanoid" id="E4WXH7"/>
<keyword evidence="2" id="KW-0488">Methylation</keyword>
<evidence type="ECO:0000256" key="1">
    <source>
        <dbReference type="ARBA" id="ARBA00010835"/>
    </source>
</evidence>
<evidence type="ECO:0000313" key="6">
    <source>
        <dbReference type="EMBL" id="CBY22069.1"/>
    </source>
</evidence>
<gene>
    <name evidence="6" type="ORF">GSOID_T00011611001</name>
</gene>
<dbReference type="InterPro" id="IPR005139">
    <property type="entry name" value="PCRF"/>
</dbReference>
<dbReference type="InterPro" id="IPR000352">
    <property type="entry name" value="Pep_chain_release_fac_I"/>
</dbReference>
<sequence>MLRASRAVSIICSREYSPKYPGIEKFLAAFHSKDAKVLENVEKILLHLAPLRVPDLKTEAKNHTESLVYLNELSENVAKESDAEMKDLLQEEIKEAEERIGEIEEEVFDVLAEYETEEAEKANFVVEAGAGGDEAGIFARELLDHYLLFFEFMNWDYEQVNRDEENGMLTEGHIVVSGLNAFNRNLAEAGVHRVARIPQNATKLHTSTCAVKVTPILERRLIDIPEKELDISSCRGSGKGGQKINTVHARAVVKHIPSGITTTYFEPGRNNTLAANIEKAKEELRSILQARQDAEFEREFLGFKNSMNTNFERGERIRNYSWSNNIVTDYRTKRKFNLQKYFSGAGFEMMEEIQEEYTHLKNCERNVALFKKYNKDVSEELFRKFISDFEKSAF</sequence>
<comment type="similarity">
    <text evidence="1">Belongs to the prokaryotic/mitochondrial release factor family.</text>
</comment>
<evidence type="ECO:0000256" key="3">
    <source>
        <dbReference type="ARBA" id="ARBA00022917"/>
    </source>
</evidence>
<dbReference type="Gene3D" id="3.30.70.1660">
    <property type="match status" value="1"/>
</dbReference>
<accession>E4WXH7</accession>
<reference evidence="6" key="1">
    <citation type="journal article" date="2010" name="Science">
        <title>Plasticity of animal genome architecture unmasked by rapid evolution of a pelagic tunicate.</title>
        <authorList>
            <person name="Denoeud F."/>
            <person name="Henriet S."/>
            <person name="Mungpakdee S."/>
            <person name="Aury J.M."/>
            <person name="Da Silva C."/>
            <person name="Brinkmann H."/>
            <person name="Mikhaleva J."/>
            <person name="Olsen L.C."/>
            <person name="Jubin C."/>
            <person name="Canestro C."/>
            <person name="Bouquet J.M."/>
            <person name="Danks G."/>
            <person name="Poulain J."/>
            <person name="Campsteijn C."/>
            <person name="Adamski M."/>
            <person name="Cross I."/>
            <person name="Yadetie F."/>
            <person name="Muffato M."/>
            <person name="Louis A."/>
            <person name="Butcher S."/>
            <person name="Tsagkogeorga G."/>
            <person name="Konrad A."/>
            <person name="Singh S."/>
            <person name="Jensen M.F."/>
            <person name="Cong E.H."/>
            <person name="Eikeseth-Otteraa H."/>
            <person name="Noel B."/>
            <person name="Anthouard V."/>
            <person name="Porcel B.M."/>
            <person name="Kachouri-Lafond R."/>
            <person name="Nishino A."/>
            <person name="Ugolini M."/>
            <person name="Chourrout P."/>
            <person name="Nishida H."/>
            <person name="Aasland R."/>
            <person name="Huzurbazar S."/>
            <person name="Westhof E."/>
            <person name="Delsuc F."/>
            <person name="Lehrach H."/>
            <person name="Reinhardt R."/>
            <person name="Weissenbach J."/>
            <person name="Roy S.W."/>
            <person name="Artiguenave F."/>
            <person name="Postlethwait J.H."/>
            <person name="Manak J.R."/>
            <person name="Thompson E.M."/>
            <person name="Jaillon O."/>
            <person name="Du Pasquier L."/>
            <person name="Boudinot P."/>
            <person name="Liberles D.A."/>
            <person name="Volff J.N."/>
            <person name="Philippe H."/>
            <person name="Lenhard B."/>
            <person name="Roest Crollius H."/>
            <person name="Wincker P."/>
            <person name="Chourrout D."/>
        </authorList>
    </citation>
    <scope>NUCLEOTIDE SEQUENCE [LARGE SCALE GENOMIC DNA]</scope>
</reference>
<keyword evidence="4" id="KW-0175">Coiled coil</keyword>
<evidence type="ECO:0000313" key="7">
    <source>
        <dbReference type="Proteomes" id="UP000001307"/>
    </source>
</evidence>
<dbReference type="Gene3D" id="3.30.160.20">
    <property type="match status" value="1"/>
</dbReference>
<dbReference type="PANTHER" id="PTHR43804">
    <property type="entry name" value="LD18447P"/>
    <property type="match status" value="1"/>
</dbReference>
<dbReference type="InterPro" id="IPR050057">
    <property type="entry name" value="Prokaryotic/Mito_RF"/>
</dbReference>
<dbReference type="Proteomes" id="UP000001307">
    <property type="component" value="Unassembled WGS sequence"/>
</dbReference>
<dbReference type="Pfam" id="PF00472">
    <property type="entry name" value="RF-1"/>
    <property type="match status" value="1"/>
</dbReference>
<dbReference type="GO" id="GO:0005737">
    <property type="term" value="C:cytoplasm"/>
    <property type="evidence" value="ECO:0007669"/>
    <property type="project" value="UniProtKB-ARBA"/>
</dbReference>
<dbReference type="OrthoDB" id="2019491at2759"/>
<dbReference type="AlphaFoldDB" id="E4WXH7"/>
<evidence type="ECO:0000259" key="5">
    <source>
        <dbReference type="SMART" id="SM00937"/>
    </source>
</evidence>
<dbReference type="SUPFAM" id="SSF75620">
    <property type="entry name" value="Release factor"/>
    <property type="match status" value="1"/>
</dbReference>
<dbReference type="GO" id="GO:0003747">
    <property type="term" value="F:translation release factor activity"/>
    <property type="evidence" value="ECO:0007669"/>
    <property type="project" value="InterPro"/>
</dbReference>
<keyword evidence="7" id="KW-1185">Reference proteome</keyword>
<dbReference type="InterPro" id="IPR045853">
    <property type="entry name" value="Pep_chain_release_fac_I_sf"/>
</dbReference>
<proteinExistence type="inferred from homology"/>
<keyword evidence="3" id="KW-0648">Protein biosynthesis</keyword>
<evidence type="ECO:0000256" key="2">
    <source>
        <dbReference type="ARBA" id="ARBA00022481"/>
    </source>
</evidence>
<protein>
    <recommendedName>
        <fullName evidence="5">Peptide chain release factor domain-containing protein</fullName>
    </recommendedName>
</protein>
<dbReference type="SMART" id="SM00937">
    <property type="entry name" value="PCRF"/>
    <property type="match status" value="1"/>
</dbReference>
<dbReference type="EMBL" id="FN653018">
    <property type="protein sequence ID" value="CBY22069.1"/>
    <property type="molecule type" value="Genomic_DNA"/>
</dbReference>
<feature type="domain" description="Peptide chain release factor" evidence="5">
    <location>
        <begin position="75"/>
        <end position="188"/>
    </location>
</feature>
<feature type="coiled-coil region" evidence="4">
    <location>
        <begin position="270"/>
        <end position="297"/>
    </location>
</feature>